<reference evidence="1 2" key="1">
    <citation type="submission" date="2019-09" db="EMBL/GenBank/DDBJ databases">
        <authorList>
            <person name="Silva M."/>
            <person name="Pereira G."/>
            <person name="Lopes-Da-Costa L."/>
            <person name="Silva E."/>
        </authorList>
    </citation>
    <scope>NUCLEOTIDE SEQUENCE [LARGE SCALE GENOMIC DNA]</scope>
    <source>
        <strain evidence="1 2">FMV-PI01</strain>
    </source>
</reference>
<sequence length="65" mass="8092">MKKFKNIFFDEDDDEWKIKRVRIYYQKDNDEGHYLKDINGEYLKDENGDFIFDPNLHAHIEFYAR</sequence>
<protein>
    <submittedName>
        <fullName evidence="1">Uncharacterized protein</fullName>
    </submittedName>
</protein>
<accession>A0A6L5WH22</accession>
<dbReference type="AlphaFoldDB" id="A0A6L5WH22"/>
<dbReference type="RefSeq" id="WP_154570603.1">
    <property type="nucleotide sequence ID" value="NZ_VWSJ01000010.1"/>
</dbReference>
<comment type="caution">
    <text evidence="1">The sequence shown here is derived from an EMBL/GenBank/DDBJ whole genome shotgun (WGS) entry which is preliminary data.</text>
</comment>
<keyword evidence="2" id="KW-1185">Reference proteome</keyword>
<dbReference type="Proteomes" id="UP000476338">
    <property type="component" value="Unassembled WGS sequence"/>
</dbReference>
<evidence type="ECO:0000313" key="1">
    <source>
        <dbReference type="EMBL" id="MSN96334.1"/>
    </source>
</evidence>
<proteinExistence type="predicted"/>
<dbReference type="EMBL" id="VWSJ01000010">
    <property type="protein sequence ID" value="MSN96334.1"/>
    <property type="molecule type" value="Genomic_DNA"/>
</dbReference>
<reference evidence="1 2" key="2">
    <citation type="submission" date="2020-03" db="EMBL/GenBank/DDBJ databases">
        <title>Campylobacter portucalensis sp. nov., a new species of Campylobacter isolated from the reproductive tract of bulls.</title>
        <authorList>
            <person name="Silva M.F."/>
            <person name="Pereira G."/>
            <person name="Carneiro C."/>
            <person name="Hemphill A."/>
            <person name="Mateus L."/>
            <person name="Lopes-Da-Costa L."/>
            <person name="Silva E."/>
        </authorList>
    </citation>
    <scope>NUCLEOTIDE SEQUENCE [LARGE SCALE GENOMIC DNA]</scope>
    <source>
        <strain evidence="1 2">FMV-PI01</strain>
    </source>
</reference>
<evidence type="ECO:0000313" key="2">
    <source>
        <dbReference type="Proteomes" id="UP000476338"/>
    </source>
</evidence>
<gene>
    <name evidence="1" type="ORF">F1B92_03870</name>
</gene>
<name>A0A6L5WH22_9BACT</name>
<organism evidence="1 2">
    <name type="scientific">Campylobacter portucalensis</name>
    <dbReference type="NCBI Taxonomy" id="2608384"/>
    <lineage>
        <taxon>Bacteria</taxon>
        <taxon>Pseudomonadati</taxon>
        <taxon>Campylobacterota</taxon>
        <taxon>Epsilonproteobacteria</taxon>
        <taxon>Campylobacterales</taxon>
        <taxon>Campylobacteraceae</taxon>
        <taxon>Campylobacter</taxon>
    </lineage>
</organism>